<feature type="compositionally biased region" description="Low complexity" evidence="1">
    <location>
        <begin position="121"/>
        <end position="137"/>
    </location>
</feature>
<evidence type="ECO:0000256" key="1">
    <source>
        <dbReference type="SAM" id="MobiDB-lite"/>
    </source>
</evidence>
<sequence>MVTASGLVTFDVQYPEGEEISNDLQVVYSAYGGGYETICVKTSKSLDCDIVGLSQKDGFDIQWGTDSNNENGPEQVVILTTEKGTFLMVIDDGLVDIDQIETVSEEEISTIETIKIVVETEEPNPTSEPIETPTPSSTEEENKCGHFGPHYGTPVNGDEYECQGGEN</sequence>
<evidence type="ECO:0000313" key="2">
    <source>
        <dbReference type="EMBL" id="OGC45504.1"/>
    </source>
</evidence>
<dbReference type="AlphaFoldDB" id="A0A1F4UKN0"/>
<reference evidence="2 3" key="1">
    <citation type="journal article" date="2016" name="Nat. Commun.">
        <title>Thousands of microbial genomes shed light on interconnected biogeochemical processes in an aquifer system.</title>
        <authorList>
            <person name="Anantharaman K."/>
            <person name="Brown C.T."/>
            <person name="Hug L.A."/>
            <person name="Sharon I."/>
            <person name="Castelle C.J."/>
            <person name="Probst A.J."/>
            <person name="Thomas B.C."/>
            <person name="Singh A."/>
            <person name="Wilkins M.J."/>
            <person name="Karaoz U."/>
            <person name="Brodie E.L."/>
            <person name="Williams K.H."/>
            <person name="Hubbard S.S."/>
            <person name="Banfield J.F."/>
        </authorList>
    </citation>
    <scope>NUCLEOTIDE SEQUENCE [LARGE SCALE GENOMIC DNA]</scope>
</reference>
<dbReference type="EMBL" id="MEUP01000065">
    <property type="protein sequence ID" value="OGC45504.1"/>
    <property type="molecule type" value="Genomic_DNA"/>
</dbReference>
<organism evidence="2 3">
    <name type="scientific">candidate division WS6 bacterium RIFOXYC1_FULL_33_10</name>
    <dbReference type="NCBI Taxonomy" id="1802606"/>
    <lineage>
        <taxon>Bacteria</taxon>
        <taxon>Candidatus Dojkabacteria</taxon>
    </lineage>
</organism>
<evidence type="ECO:0000313" key="3">
    <source>
        <dbReference type="Proteomes" id="UP000178631"/>
    </source>
</evidence>
<feature type="region of interest" description="Disordered" evidence="1">
    <location>
        <begin position="121"/>
        <end position="167"/>
    </location>
</feature>
<protein>
    <submittedName>
        <fullName evidence="2">Uncharacterized protein</fullName>
    </submittedName>
</protein>
<proteinExistence type="predicted"/>
<accession>A0A1F4UKN0</accession>
<comment type="caution">
    <text evidence="2">The sequence shown here is derived from an EMBL/GenBank/DDBJ whole genome shotgun (WGS) entry which is preliminary data.</text>
</comment>
<name>A0A1F4UKN0_9BACT</name>
<dbReference type="Proteomes" id="UP000178631">
    <property type="component" value="Unassembled WGS sequence"/>
</dbReference>
<gene>
    <name evidence="2" type="ORF">A3J98_02035</name>
</gene>